<organism evidence="1">
    <name type="scientific">marine metagenome</name>
    <dbReference type="NCBI Taxonomy" id="408172"/>
    <lineage>
        <taxon>unclassified sequences</taxon>
        <taxon>metagenomes</taxon>
        <taxon>ecological metagenomes</taxon>
    </lineage>
</organism>
<sequence length="51" mass="5773">MSKIIKISDSTTLKLTELMNALQEIGCSSEEKLKARKIFKIYLDGKAEINK</sequence>
<dbReference type="AlphaFoldDB" id="A0A382EJB2"/>
<gene>
    <name evidence="1" type="ORF">METZ01_LOCUS203760</name>
</gene>
<proteinExistence type="predicted"/>
<protein>
    <submittedName>
        <fullName evidence="1">Uncharacterized protein</fullName>
    </submittedName>
</protein>
<evidence type="ECO:0000313" key="1">
    <source>
        <dbReference type="EMBL" id="SVB50906.1"/>
    </source>
</evidence>
<accession>A0A382EJB2</accession>
<name>A0A382EJB2_9ZZZZ</name>
<reference evidence="1" key="1">
    <citation type="submission" date="2018-05" db="EMBL/GenBank/DDBJ databases">
        <authorList>
            <person name="Lanie J.A."/>
            <person name="Ng W.-L."/>
            <person name="Kazmierczak K.M."/>
            <person name="Andrzejewski T.M."/>
            <person name="Davidsen T.M."/>
            <person name="Wayne K.J."/>
            <person name="Tettelin H."/>
            <person name="Glass J.I."/>
            <person name="Rusch D."/>
            <person name="Podicherti R."/>
            <person name="Tsui H.-C.T."/>
            <person name="Winkler M.E."/>
        </authorList>
    </citation>
    <scope>NUCLEOTIDE SEQUENCE</scope>
</reference>
<dbReference type="EMBL" id="UINC01044870">
    <property type="protein sequence ID" value="SVB50906.1"/>
    <property type="molecule type" value="Genomic_DNA"/>
</dbReference>